<dbReference type="FunFam" id="1.25.40.10:FF:000024">
    <property type="entry name" value="Tetratricopeptide repeat (TPR)-like superfamily protein"/>
    <property type="match status" value="1"/>
</dbReference>
<keyword evidence="11" id="KW-1185">Reference proteome</keyword>
<evidence type="ECO:0000256" key="3">
    <source>
        <dbReference type="ARBA" id="ARBA00022490"/>
    </source>
</evidence>
<feature type="region of interest" description="Disordered" evidence="8">
    <location>
        <begin position="1786"/>
        <end position="1871"/>
    </location>
</feature>
<dbReference type="InterPro" id="IPR019734">
    <property type="entry name" value="TPR_rpt"/>
</dbReference>
<dbReference type="Pfam" id="PF13424">
    <property type="entry name" value="TPR_12"/>
    <property type="match status" value="2"/>
</dbReference>
<name>A0AAD9U2F4_9ROSI</name>
<protein>
    <recommendedName>
        <fullName evidence="9">Clu domain-containing protein</fullName>
    </recommendedName>
</protein>
<feature type="region of interest" description="Disordered" evidence="8">
    <location>
        <begin position="1"/>
        <end position="21"/>
    </location>
</feature>
<reference evidence="10" key="1">
    <citation type="journal article" date="2023" name="Plant J.">
        <title>Genome sequences and population genomics provide insights into the demographic history, inbreeding, and mutation load of two 'living fossil' tree species of Dipteronia.</title>
        <authorList>
            <person name="Feng Y."/>
            <person name="Comes H.P."/>
            <person name="Chen J."/>
            <person name="Zhu S."/>
            <person name="Lu R."/>
            <person name="Zhang X."/>
            <person name="Li P."/>
            <person name="Qiu J."/>
            <person name="Olsen K.M."/>
            <person name="Qiu Y."/>
        </authorList>
    </citation>
    <scope>NUCLEOTIDE SEQUENCE</scope>
    <source>
        <strain evidence="10">KIB01</strain>
    </source>
</reference>
<feature type="region of interest" description="Disordered" evidence="8">
    <location>
        <begin position="1205"/>
        <end position="1225"/>
    </location>
</feature>
<evidence type="ECO:0000256" key="6">
    <source>
        <dbReference type="ARBA" id="ARBA00023242"/>
    </source>
</evidence>
<feature type="region of interest" description="Disordered" evidence="8">
    <location>
        <begin position="1643"/>
        <end position="1682"/>
    </location>
</feature>
<dbReference type="CDD" id="cd15466">
    <property type="entry name" value="CLU-central"/>
    <property type="match status" value="1"/>
</dbReference>
<feature type="compositionally biased region" description="Basic and acidic residues" evidence="8">
    <location>
        <begin position="163"/>
        <end position="172"/>
    </location>
</feature>
<feature type="compositionally biased region" description="Basic and acidic residues" evidence="8">
    <location>
        <begin position="1545"/>
        <end position="1555"/>
    </location>
</feature>
<proteinExistence type="predicted"/>
<evidence type="ECO:0000313" key="10">
    <source>
        <dbReference type="EMBL" id="KAK2646612.1"/>
    </source>
</evidence>
<dbReference type="GO" id="GO:0019750">
    <property type="term" value="P:chloroplast localization"/>
    <property type="evidence" value="ECO:0007669"/>
    <property type="project" value="UniProtKB-ARBA"/>
</dbReference>
<dbReference type="Pfam" id="PF12807">
    <property type="entry name" value="eIF3_p135"/>
    <property type="match status" value="1"/>
</dbReference>
<feature type="region of interest" description="Disordered" evidence="8">
    <location>
        <begin position="143"/>
        <end position="184"/>
    </location>
</feature>
<dbReference type="Pfam" id="PF15044">
    <property type="entry name" value="CLU_N"/>
    <property type="match status" value="1"/>
</dbReference>
<dbReference type="SMART" id="SM00028">
    <property type="entry name" value="TPR"/>
    <property type="match status" value="3"/>
</dbReference>
<evidence type="ECO:0000256" key="7">
    <source>
        <dbReference type="PROSITE-ProRule" id="PRU00339"/>
    </source>
</evidence>
<dbReference type="GO" id="GO:0003729">
    <property type="term" value="F:mRNA binding"/>
    <property type="evidence" value="ECO:0007669"/>
    <property type="project" value="UniProtKB-ARBA"/>
</dbReference>
<dbReference type="InterPro" id="IPR028275">
    <property type="entry name" value="CLU_N"/>
</dbReference>
<dbReference type="SUPFAM" id="SSF48452">
    <property type="entry name" value="TPR-like"/>
    <property type="match status" value="2"/>
</dbReference>
<feature type="compositionally biased region" description="Acidic residues" evidence="8">
    <location>
        <begin position="1860"/>
        <end position="1871"/>
    </location>
</feature>
<keyword evidence="6" id="KW-0539">Nucleus</keyword>
<feature type="region of interest" description="Disordered" evidence="8">
    <location>
        <begin position="1249"/>
        <end position="1273"/>
    </location>
</feature>
<dbReference type="InterPro" id="IPR025697">
    <property type="entry name" value="CLU_dom"/>
</dbReference>
<evidence type="ECO:0000313" key="11">
    <source>
        <dbReference type="Proteomes" id="UP001280121"/>
    </source>
</evidence>
<feature type="domain" description="Clu" evidence="9">
    <location>
        <begin position="333"/>
        <end position="607"/>
    </location>
</feature>
<dbReference type="PANTHER" id="PTHR12601:SF39">
    <property type="entry name" value="PROTEIN REDUCED CHLOROPLAST COVERAGE 2"/>
    <property type="match status" value="1"/>
</dbReference>
<comment type="caution">
    <text evidence="10">The sequence shown here is derived from an EMBL/GenBank/DDBJ whole genome shotgun (WGS) entry which is preliminary data.</text>
</comment>
<keyword evidence="5 7" id="KW-0802">TPR repeat</keyword>
<feature type="region of interest" description="Disordered" evidence="8">
    <location>
        <begin position="1286"/>
        <end position="1311"/>
    </location>
</feature>
<gene>
    <name evidence="10" type="ORF">Ddye_021807</name>
</gene>
<dbReference type="PROSITE" id="PS50005">
    <property type="entry name" value="TPR"/>
    <property type="match status" value="1"/>
</dbReference>
<keyword evidence="3" id="KW-0963">Cytoplasm</keyword>
<dbReference type="GO" id="GO:0005634">
    <property type="term" value="C:nucleus"/>
    <property type="evidence" value="ECO:0007669"/>
    <property type="project" value="UniProtKB-SubCell"/>
</dbReference>
<feature type="region of interest" description="Disordered" evidence="8">
    <location>
        <begin position="1169"/>
        <end position="1191"/>
    </location>
</feature>
<accession>A0AAD9U2F4</accession>
<sequence length="1871" mass="204394">MAPKTGKVKPHKTKGDKKKKEEKVLPTVIEITIETPDDSQVTLKGISTDRILDVRKLLGVHVDTCHLTNFSLSHEVRGSNLKDSVDIISLKPCHLAIVEEDYTEEQAVAHIRRLLDIVACTNSFGPSPKPVCRASTGPKDAGLKEFSLSDSEATSPHNGGDSSKPKAGDKKNVGHVAKSAKDAAESMEKGDAAAAVSMCPPPRLGQFYDFFSFPNLAPPLQYIRRSNRPFLEDKTEDDFFQIDVRVCSGKPMTMVASNQGFYPAGKRVLLCHSLVSLLQQISRAFEAAYKALMKAFTEHNKFGNLPYGFRANTWVVPPIVADNPSVFPPLPVEDENWGGSGGGQGRDGKHDNRQWAKEFAILASMPCKTSEERQIRDRKAFLVHSLFVDVSLFRAVAAIRNLIDSNQYSLNDPSTSVSYEERVEDLVIKVTRDVPDASVKLDCKNDGSHVFRMSPEHLAQRNLLKGITADESATVHDTSTIGVVIIRHCGYVAVVKVSSEVNWEGNPIPQDIDIEDQPEGGANALNVNSLRMLLHKSSSPQSSSTVQRSQSTDFELSARLLVRKVIEDGLQKLQGEPSKHTRSIRWELGACWVQHLQTQASGKNDSKKTEEAKPELAVKGLGKQGTLLKDIKKKTDAKINKVEHGKEIPADNNLDLKKKSETTNLKEMEKRDEEMEKIWKRLLPEASYLRLKESETSLHLKSPDELIEMAHKYYADTALPKLVADFGSLELSPVDGRTLTDFMHTRGLQMGSLGRVVELADKLPHVQSLCLHEMVVRAYKHILQAVVAAVNVAELAASIASCLNILLGTVSTENADADIRNDDMLKWKWIEAFLLKRFGWQWNNESCQDLRKFAILRGLSHKVGLELVPRDYDMDTASPFRKSDIISMVPVYKHVACSSADGRTLLESSKTSLDKGKLEDAVNYGTKALSKLVSVCGPYHRMTAGAYSLLAVVLYHTGDFNQATIYQQKALDINERELGLDHPDTMKSYGDLAVFYYRLQHTELALKYVNRALYLLHLTCGPSHPNTAATYINVAMMEEGLGNVHVALRYLHEALKCNQRLLGADHIQTAASYHAIAIALSLMEAYSLSVQHEQTTLQILQSKLGPEDLRTQDAAAWLEYFESKALEQQEAARNGTPKPDASISSKGHLSVSDLLDYITPDADMKAREAQRKARAKVKGKPGQCSETISDEFQKDEIFSPTSLVVENSSDKENKSEAQYAETKNEKSDAVLLDQPVLINNDDLVQDDTSDGWQEAVPKGRSLTGRRFSGSRRPSLAKLNTNFVNVSQSSRYRGKPSNFTSPKPVASESAASTGSNLLVTKKFAKSASFSPKPSSAILSTGGTDKSAPSSPATTEHLSKSAPVSSSISVHAAGKLFSYKEVALAPPGTVVKAVTEQFPKENLATEPSLQVNQEATTSVITPSDLTAVRNVEEKVQKPVGEKPILDSEKETKCHVKKEQKTEVRESAVSEYPKKDAAIENLSAEAGKKVIIGEAGNVETCPVKDLSAISSKTEVLETGAFETSLATSPDLDPLSVLVEKATSLLEKDASVSKEKVVDENSQVQPNGGDISVKQSPTEGEKQDEEETIKETTKKLSAAAPPFNPSTIPVFGSVPVSVPVPGYKDHGGILPPPVNIPHVLAVNPVRRSPHQSATARVPYGPRLSGGYNRSGNRVPRNKPGFHNGEHTGEVNHFSPPRIMNPHAAEFVPGQPWFPNGYPVSPNGMPVSPNGFSVSPNGVPVMPNGYPASINGLPVTQNGFPTSPIGSVDSPSIITVDVGAEAVAENIESLGDEKSSMEIKDEKQPVEEKLPEDQPVHNESAHPVIYEKPTNIAPVASNTVVTEENCNDKPQPVEGEPGKCWGDYSDSEAEVVEVPS</sequence>
<dbReference type="InterPro" id="IPR027523">
    <property type="entry name" value="CLU_prot"/>
</dbReference>
<comment type="subcellular location">
    <subcellularLocation>
        <location evidence="2">Cytoplasm</location>
        <location evidence="2">Cytosol</location>
    </subcellularLocation>
    <subcellularLocation>
        <location evidence="1">Nucleus</location>
    </subcellularLocation>
</comment>
<evidence type="ECO:0000259" key="9">
    <source>
        <dbReference type="PROSITE" id="PS51823"/>
    </source>
</evidence>
<evidence type="ECO:0000256" key="1">
    <source>
        <dbReference type="ARBA" id="ARBA00004123"/>
    </source>
</evidence>
<dbReference type="PROSITE" id="PS51823">
    <property type="entry name" value="CLU"/>
    <property type="match status" value="1"/>
</dbReference>
<dbReference type="InterPro" id="IPR033646">
    <property type="entry name" value="CLU-central"/>
</dbReference>
<feature type="region of interest" description="Disordered" evidence="8">
    <location>
        <begin position="1327"/>
        <end position="1363"/>
    </location>
</feature>
<feature type="repeat" description="TPR" evidence="7">
    <location>
        <begin position="944"/>
        <end position="977"/>
    </location>
</feature>
<dbReference type="GO" id="GO:0005829">
    <property type="term" value="C:cytosol"/>
    <property type="evidence" value="ECO:0007669"/>
    <property type="project" value="UniProtKB-SubCell"/>
</dbReference>
<evidence type="ECO:0000256" key="5">
    <source>
        <dbReference type="ARBA" id="ARBA00022803"/>
    </source>
</evidence>
<evidence type="ECO:0000256" key="2">
    <source>
        <dbReference type="ARBA" id="ARBA00004514"/>
    </source>
</evidence>
<feature type="compositionally biased region" description="Polar residues" evidence="8">
    <location>
        <begin position="148"/>
        <end position="161"/>
    </location>
</feature>
<feature type="compositionally biased region" description="Polar residues" evidence="8">
    <location>
        <begin position="1286"/>
        <end position="1300"/>
    </location>
</feature>
<dbReference type="Proteomes" id="UP001280121">
    <property type="component" value="Unassembled WGS sequence"/>
</dbReference>
<evidence type="ECO:0000256" key="8">
    <source>
        <dbReference type="SAM" id="MobiDB-lite"/>
    </source>
</evidence>
<feature type="region of interest" description="Disordered" evidence="8">
    <location>
        <begin position="1545"/>
        <end position="1583"/>
    </location>
</feature>
<evidence type="ECO:0000256" key="4">
    <source>
        <dbReference type="ARBA" id="ARBA00022737"/>
    </source>
</evidence>
<organism evidence="10 11">
    <name type="scientific">Dipteronia dyeriana</name>
    <dbReference type="NCBI Taxonomy" id="168575"/>
    <lineage>
        <taxon>Eukaryota</taxon>
        <taxon>Viridiplantae</taxon>
        <taxon>Streptophyta</taxon>
        <taxon>Embryophyta</taxon>
        <taxon>Tracheophyta</taxon>
        <taxon>Spermatophyta</taxon>
        <taxon>Magnoliopsida</taxon>
        <taxon>eudicotyledons</taxon>
        <taxon>Gunneridae</taxon>
        <taxon>Pentapetalae</taxon>
        <taxon>rosids</taxon>
        <taxon>malvids</taxon>
        <taxon>Sapindales</taxon>
        <taxon>Sapindaceae</taxon>
        <taxon>Hippocastanoideae</taxon>
        <taxon>Acereae</taxon>
        <taxon>Dipteronia</taxon>
    </lineage>
</organism>
<dbReference type="EMBL" id="JANJYI010000006">
    <property type="protein sequence ID" value="KAK2646612.1"/>
    <property type="molecule type" value="Genomic_DNA"/>
</dbReference>
<dbReference type="PANTHER" id="PTHR12601">
    <property type="entry name" value="EUKARYOTIC TRANSLATION INITIATION FACTOR 3 SUBUNIT EIF-3"/>
    <property type="match status" value="1"/>
</dbReference>
<dbReference type="Gene3D" id="1.25.40.10">
    <property type="entry name" value="Tetratricopeptide repeat domain"/>
    <property type="match status" value="1"/>
</dbReference>
<feature type="compositionally biased region" description="Polar residues" evidence="8">
    <location>
        <begin position="1336"/>
        <end position="1354"/>
    </location>
</feature>
<keyword evidence="4" id="KW-0677">Repeat</keyword>
<dbReference type="InterPro" id="IPR011990">
    <property type="entry name" value="TPR-like_helical_dom_sf"/>
</dbReference>
<feature type="compositionally biased region" description="Basic and acidic residues" evidence="8">
    <location>
        <begin position="1786"/>
        <end position="1815"/>
    </location>
</feature>
<feature type="compositionally biased region" description="Basic residues" evidence="8">
    <location>
        <begin position="1"/>
        <end position="17"/>
    </location>
</feature>